<organism evidence="2 3">
    <name type="scientific">Flaviramulus aquimarinus</name>
    <dbReference type="NCBI Taxonomy" id="1170456"/>
    <lineage>
        <taxon>Bacteria</taxon>
        <taxon>Pseudomonadati</taxon>
        <taxon>Bacteroidota</taxon>
        <taxon>Flavobacteriia</taxon>
        <taxon>Flavobacteriales</taxon>
        <taxon>Flavobacteriaceae</taxon>
        <taxon>Flaviramulus</taxon>
    </lineage>
</organism>
<dbReference type="Proteomes" id="UP001500433">
    <property type="component" value="Unassembled WGS sequence"/>
</dbReference>
<accession>A0ABP9EUR8</accession>
<dbReference type="InterPro" id="IPR011051">
    <property type="entry name" value="RmlC_Cupin_sf"/>
</dbReference>
<evidence type="ECO:0000313" key="2">
    <source>
        <dbReference type="EMBL" id="GAA4886699.1"/>
    </source>
</evidence>
<feature type="domain" description="Cupin type-2" evidence="1">
    <location>
        <begin position="31"/>
        <end position="87"/>
    </location>
</feature>
<dbReference type="InterPro" id="IPR014710">
    <property type="entry name" value="RmlC-like_jellyroll"/>
</dbReference>
<sequence length="96" mass="10914">MQIQLSSIKSKEIIPGCHAKLIHTQNMSFAFWNIEKGAVIPVHHHMNEQVMQVIEGEFELTLKKVTKIYKSGSLVIIPPHAPHCGKAITQYITRRL</sequence>
<dbReference type="InterPro" id="IPR052535">
    <property type="entry name" value="Bacilysin_H2HPP_isomerase"/>
</dbReference>
<proteinExistence type="predicted"/>
<comment type="caution">
    <text evidence="2">The sequence shown here is derived from an EMBL/GenBank/DDBJ whole genome shotgun (WGS) entry which is preliminary data.</text>
</comment>
<name>A0ABP9EUR8_9FLAO</name>
<reference evidence="3" key="1">
    <citation type="journal article" date="2019" name="Int. J. Syst. Evol. Microbiol.">
        <title>The Global Catalogue of Microorganisms (GCM) 10K type strain sequencing project: providing services to taxonomists for standard genome sequencing and annotation.</title>
        <authorList>
            <consortium name="The Broad Institute Genomics Platform"/>
            <consortium name="The Broad Institute Genome Sequencing Center for Infectious Disease"/>
            <person name="Wu L."/>
            <person name="Ma J."/>
        </authorList>
    </citation>
    <scope>NUCLEOTIDE SEQUENCE [LARGE SCALE GENOMIC DNA]</scope>
    <source>
        <strain evidence="3">JCM 18274</strain>
    </source>
</reference>
<dbReference type="SUPFAM" id="SSF51182">
    <property type="entry name" value="RmlC-like cupins"/>
    <property type="match status" value="1"/>
</dbReference>
<evidence type="ECO:0000259" key="1">
    <source>
        <dbReference type="Pfam" id="PF07883"/>
    </source>
</evidence>
<gene>
    <name evidence="2" type="ORF">GCM10023311_07580</name>
</gene>
<dbReference type="PANTHER" id="PTHR40112">
    <property type="entry name" value="H2HPP ISOMERASE"/>
    <property type="match status" value="1"/>
</dbReference>
<dbReference type="InterPro" id="IPR013096">
    <property type="entry name" value="Cupin_2"/>
</dbReference>
<dbReference type="PANTHER" id="PTHR40112:SF1">
    <property type="entry name" value="H2HPP ISOMERASE"/>
    <property type="match status" value="1"/>
</dbReference>
<evidence type="ECO:0000313" key="3">
    <source>
        <dbReference type="Proteomes" id="UP001500433"/>
    </source>
</evidence>
<dbReference type="RefSeq" id="WP_345272711.1">
    <property type="nucleotide sequence ID" value="NZ_BAABJH010000001.1"/>
</dbReference>
<dbReference type="EMBL" id="BAABJH010000001">
    <property type="protein sequence ID" value="GAA4886699.1"/>
    <property type="molecule type" value="Genomic_DNA"/>
</dbReference>
<dbReference type="Gene3D" id="2.60.120.10">
    <property type="entry name" value="Jelly Rolls"/>
    <property type="match status" value="1"/>
</dbReference>
<protein>
    <submittedName>
        <fullName evidence="2">Cupin domain-containing protein</fullName>
    </submittedName>
</protein>
<keyword evidence="3" id="KW-1185">Reference proteome</keyword>
<dbReference type="Pfam" id="PF07883">
    <property type="entry name" value="Cupin_2"/>
    <property type="match status" value="1"/>
</dbReference>